<keyword evidence="3" id="KW-0732">Signal</keyword>
<dbReference type="PANTHER" id="PTHR13009">
    <property type="entry name" value="HEAT SHOCK PROTEIN 90 HSP90 CO-CHAPERONE AHA-1"/>
    <property type="match status" value="1"/>
</dbReference>
<comment type="similarity">
    <text evidence="1">Belongs to the AHA1 family.</text>
</comment>
<protein>
    <recommendedName>
        <fullName evidence="4">Activator of Hsp90 ATPase AHSA1-like N-terminal domain-containing protein</fullName>
    </recommendedName>
</protein>
<proteinExistence type="inferred from homology"/>
<evidence type="ECO:0000313" key="5">
    <source>
        <dbReference type="EMBL" id="KAG2183654.1"/>
    </source>
</evidence>
<reference evidence="5" key="1">
    <citation type="submission" date="2020-12" db="EMBL/GenBank/DDBJ databases">
        <title>Metabolic potential, ecology and presence of endohyphal bacteria is reflected in genomic diversity of Mucoromycotina.</title>
        <authorList>
            <person name="Muszewska A."/>
            <person name="Okrasinska A."/>
            <person name="Steczkiewicz K."/>
            <person name="Drgas O."/>
            <person name="Orlowska M."/>
            <person name="Perlinska-Lenart U."/>
            <person name="Aleksandrzak-Piekarczyk T."/>
            <person name="Szatraj K."/>
            <person name="Zielenkiewicz U."/>
            <person name="Pilsyk S."/>
            <person name="Malc E."/>
            <person name="Mieczkowski P."/>
            <person name="Kruszewska J.S."/>
            <person name="Biernat P."/>
            <person name="Pawlowska J."/>
        </authorList>
    </citation>
    <scope>NUCLEOTIDE SEQUENCE</scope>
    <source>
        <strain evidence="5">WA0000067209</strain>
    </source>
</reference>
<evidence type="ECO:0000256" key="1">
    <source>
        <dbReference type="ARBA" id="ARBA00006817"/>
    </source>
</evidence>
<dbReference type="InterPro" id="IPR036338">
    <property type="entry name" value="Aha1"/>
</dbReference>
<dbReference type="EMBL" id="JAEPQZ010000003">
    <property type="protein sequence ID" value="KAG2183654.1"/>
    <property type="molecule type" value="Genomic_DNA"/>
</dbReference>
<evidence type="ECO:0000256" key="3">
    <source>
        <dbReference type="SAM" id="SignalP"/>
    </source>
</evidence>
<feature type="region of interest" description="Disordered" evidence="2">
    <location>
        <begin position="177"/>
        <end position="205"/>
    </location>
</feature>
<feature type="signal peptide" evidence="3">
    <location>
        <begin position="1"/>
        <end position="21"/>
    </location>
</feature>
<accession>A0A8H7ULY3</accession>
<dbReference type="SUPFAM" id="SSF55961">
    <property type="entry name" value="Bet v1-like"/>
    <property type="match status" value="1"/>
</dbReference>
<evidence type="ECO:0000313" key="6">
    <source>
        <dbReference type="Proteomes" id="UP000654370"/>
    </source>
</evidence>
<dbReference type="CDD" id="cd08892">
    <property type="entry name" value="SRPBCC_Aha1"/>
    <property type="match status" value="1"/>
</dbReference>
<dbReference type="Pfam" id="PF08327">
    <property type="entry name" value="AHSA1"/>
    <property type="match status" value="1"/>
</dbReference>
<evidence type="ECO:0000259" key="4">
    <source>
        <dbReference type="SMART" id="SM01000"/>
    </source>
</evidence>
<dbReference type="AlphaFoldDB" id="A0A8H7ULY3"/>
<dbReference type="SUPFAM" id="SSF103111">
    <property type="entry name" value="Activator of Hsp90 ATPase, Aha1"/>
    <property type="match status" value="1"/>
</dbReference>
<dbReference type="GO" id="GO:0005829">
    <property type="term" value="C:cytosol"/>
    <property type="evidence" value="ECO:0007669"/>
    <property type="project" value="TreeGrafter"/>
</dbReference>
<dbReference type="InterPro" id="IPR015310">
    <property type="entry name" value="AHSA1-like_N"/>
</dbReference>
<feature type="chain" id="PRO_5034197988" description="Activator of Hsp90 ATPase AHSA1-like N-terminal domain-containing protein" evidence="3">
    <location>
        <begin position="22"/>
        <end position="343"/>
    </location>
</feature>
<feature type="domain" description="Activator of Hsp90 ATPase AHSA1-like N-terminal" evidence="4">
    <location>
        <begin position="33"/>
        <end position="166"/>
    </location>
</feature>
<evidence type="ECO:0000256" key="2">
    <source>
        <dbReference type="SAM" id="MobiDB-lite"/>
    </source>
</evidence>
<name>A0A8H7ULY3_MORIS</name>
<dbReference type="GO" id="GO:0001671">
    <property type="term" value="F:ATPase activator activity"/>
    <property type="evidence" value="ECO:0007669"/>
    <property type="project" value="InterPro"/>
</dbReference>
<feature type="compositionally biased region" description="Polar residues" evidence="2">
    <location>
        <begin position="189"/>
        <end position="205"/>
    </location>
</feature>
<dbReference type="Proteomes" id="UP000654370">
    <property type="component" value="Unassembled WGS sequence"/>
</dbReference>
<dbReference type="PANTHER" id="PTHR13009:SF22">
    <property type="entry name" value="LD43819P"/>
    <property type="match status" value="1"/>
</dbReference>
<dbReference type="Gene3D" id="3.30.530.20">
    <property type="match status" value="1"/>
</dbReference>
<dbReference type="Pfam" id="PF09229">
    <property type="entry name" value="Aha1_N"/>
    <property type="match status" value="1"/>
</dbReference>
<sequence>MARFSHNVLVILTIHFHSLIAFQTSCIHRHWVNKNCLNWSKTYFQEELVGVEAEKNGIKTSVTKVTDVSGDVDLNQRKGKIITIFDVELKLEWNGTAADGTEAQGRIFIPEVAHDTETDDYVFEISVNEDSNAKNPIREVVRKELTAKLREKLANFSQDLIKAHGADVYIDPTQLGTAAPPRAVHNKETSTGNKLNTGATTSASKQPKIVNTTKLEENVEFQTSAHELYETLLDPQRVNAWTRGSAKIERDVGGKFELFNGNVSGEIVEVVPDKKIVQKWRLKTWPESHYSEVTFTFDQSTDYTKLNLKQTGVPIGEEEMTLRNWTGYYWNSIKQTFGFGAVF</sequence>
<organism evidence="5 6">
    <name type="scientific">Mortierella isabellina</name>
    <name type="common">Filamentous fungus</name>
    <name type="synonym">Umbelopsis isabellina</name>
    <dbReference type="NCBI Taxonomy" id="91625"/>
    <lineage>
        <taxon>Eukaryota</taxon>
        <taxon>Fungi</taxon>
        <taxon>Fungi incertae sedis</taxon>
        <taxon>Mucoromycota</taxon>
        <taxon>Mucoromycotina</taxon>
        <taxon>Umbelopsidomycetes</taxon>
        <taxon>Umbelopsidales</taxon>
        <taxon>Umbelopsidaceae</taxon>
        <taxon>Umbelopsis</taxon>
    </lineage>
</organism>
<dbReference type="SMART" id="SM01000">
    <property type="entry name" value="Aha1_N"/>
    <property type="match status" value="1"/>
</dbReference>
<dbReference type="InterPro" id="IPR013538">
    <property type="entry name" value="ASHA1/2-like_C"/>
</dbReference>
<comment type="caution">
    <text evidence="5">The sequence shown here is derived from an EMBL/GenBank/DDBJ whole genome shotgun (WGS) entry which is preliminary data.</text>
</comment>
<dbReference type="Gene3D" id="3.15.10.20">
    <property type="entry name" value="Activator of Hsp90 ATPase Aha1, N-terminal domain"/>
    <property type="match status" value="1"/>
</dbReference>
<keyword evidence="6" id="KW-1185">Reference proteome</keyword>
<dbReference type="OrthoDB" id="567237at2759"/>
<dbReference type="GO" id="GO:0051087">
    <property type="term" value="F:protein-folding chaperone binding"/>
    <property type="evidence" value="ECO:0007669"/>
    <property type="project" value="InterPro"/>
</dbReference>
<dbReference type="InterPro" id="IPR023393">
    <property type="entry name" value="START-like_dom_sf"/>
</dbReference>
<gene>
    <name evidence="5" type="ORF">INT43_006662</name>
</gene>
<dbReference type="GO" id="GO:0006457">
    <property type="term" value="P:protein folding"/>
    <property type="evidence" value="ECO:0007669"/>
    <property type="project" value="TreeGrafter"/>
</dbReference>